<evidence type="ECO:0000313" key="3">
    <source>
        <dbReference type="EMBL" id="KAK3767402.1"/>
    </source>
</evidence>
<dbReference type="PROSITE" id="PS50222">
    <property type="entry name" value="EF_HAND_2"/>
    <property type="match status" value="1"/>
</dbReference>
<feature type="region of interest" description="Disordered" evidence="1">
    <location>
        <begin position="88"/>
        <end position="124"/>
    </location>
</feature>
<reference evidence="3" key="1">
    <citation type="journal article" date="2023" name="G3 (Bethesda)">
        <title>A reference genome for the long-term kleptoplast-retaining sea slug Elysia crispata morphotype clarki.</title>
        <authorList>
            <person name="Eastman K.E."/>
            <person name="Pendleton A.L."/>
            <person name="Shaikh M.A."/>
            <person name="Suttiyut T."/>
            <person name="Ogas R."/>
            <person name="Tomko P."/>
            <person name="Gavelis G."/>
            <person name="Widhalm J.R."/>
            <person name="Wisecaver J.H."/>
        </authorList>
    </citation>
    <scope>NUCLEOTIDE SEQUENCE</scope>
    <source>
        <strain evidence="3">ECLA1</strain>
    </source>
</reference>
<name>A0AAE1DED0_9GAST</name>
<dbReference type="AlphaFoldDB" id="A0AAE1DED0"/>
<feature type="compositionally biased region" description="Low complexity" evidence="1">
    <location>
        <begin position="189"/>
        <end position="201"/>
    </location>
</feature>
<dbReference type="GO" id="GO:0005509">
    <property type="term" value="F:calcium ion binding"/>
    <property type="evidence" value="ECO:0007669"/>
    <property type="project" value="InterPro"/>
</dbReference>
<accession>A0AAE1DED0</accession>
<feature type="compositionally biased region" description="Basic and acidic residues" evidence="1">
    <location>
        <begin position="262"/>
        <end position="272"/>
    </location>
</feature>
<protein>
    <recommendedName>
        <fullName evidence="2">EF-hand domain-containing protein</fullName>
    </recommendedName>
</protein>
<evidence type="ECO:0000259" key="2">
    <source>
        <dbReference type="PROSITE" id="PS50222"/>
    </source>
</evidence>
<feature type="domain" description="EF-hand" evidence="2">
    <location>
        <begin position="58"/>
        <end position="93"/>
    </location>
</feature>
<feature type="region of interest" description="Disordered" evidence="1">
    <location>
        <begin position="189"/>
        <end position="244"/>
    </location>
</feature>
<feature type="region of interest" description="Disordered" evidence="1">
    <location>
        <begin position="1"/>
        <end position="24"/>
    </location>
</feature>
<dbReference type="EMBL" id="JAWDGP010004150">
    <property type="protein sequence ID" value="KAK3767402.1"/>
    <property type="molecule type" value="Genomic_DNA"/>
</dbReference>
<evidence type="ECO:0000313" key="4">
    <source>
        <dbReference type="Proteomes" id="UP001283361"/>
    </source>
</evidence>
<organism evidence="3 4">
    <name type="scientific">Elysia crispata</name>
    <name type="common">lettuce slug</name>
    <dbReference type="NCBI Taxonomy" id="231223"/>
    <lineage>
        <taxon>Eukaryota</taxon>
        <taxon>Metazoa</taxon>
        <taxon>Spiralia</taxon>
        <taxon>Lophotrochozoa</taxon>
        <taxon>Mollusca</taxon>
        <taxon>Gastropoda</taxon>
        <taxon>Heterobranchia</taxon>
        <taxon>Euthyneura</taxon>
        <taxon>Panpulmonata</taxon>
        <taxon>Sacoglossa</taxon>
        <taxon>Placobranchoidea</taxon>
        <taxon>Plakobranchidae</taxon>
        <taxon>Elysia</taxon>
    </lineage>
</organism>
<feature type="region of interest" description="Disordered" evidence="1">
    <location>
        <begin position="423"/>
        <end position="459"/>
    </location>
</feature>
<feature type="compositionally biased region" description="Basic and acidic residues" evidence="1">
    <location>
        <begin position="98"/>
        <end position="111"/>
    </location>
</feature>
<comment type="caution">
    <text evidence="3">The sequence shown here is derived from an EMBL/GenBank/DDBJ whole genome shotgun (WGS) entry which is preliminary data.</text>
</comment>
<evidence type="ECO:0000256" key="1">
    <source>
        <dbReference type="SAM" id="MobiDB-lite"/>
    </source>
</evidence>
<dbReference type="InterPro" id="IPR018247">
    <property type="entry name" value="EF_Hand_1_Ca_BS"/>
</dbReference>
<feature type="region of interest" description="Disordered" evidence="1">
    <location>
        <begin position="256"/>
        <end position="294"/>
    </location>
</feature>
<sequence>MAELGEESCLHVDGRGERGGGGGEEEAALRKYLCLGPEENSITRDRFTGPEMAASLGLTSQELEIIFSALDADCDDIITLDELLEQWPESGGTGAGADDTHHQEQSGESRDQVGGSSIAADGGPLLCSEYSESRDLAPQAVNGETEKPSNFETMFRAVSEDRDGGADFNKGRRRSSVLLHIFDSRATTHPLLPSTASSTPSEAVGDSKTACDTSEHSETGSVSTASLTSSPTSSSSAPPPLLSPLSPRCVVDVFPHSSKTVGGKEDHADTGRDPPIVSSPPTSPTASVTSSHKAVKCDHSCVHPSKLTLTDLMSSSFHDVTSDPLNSSAGGCKDIHRHVKRKIRPNASLSDHKSPLVADTSLRVTIPTQSPEDSIAVDTLTPSTESLDVHSPVCTESGMTLRTLESSGRSRWSAHQYSAIDGTTPTIRKFRPKSPRPEKAGSRKLVPLQDHSSPEPLDMELCRLSRSRSVLSR</sequence>
<proteinExistence type="predicted"/>
<gene>
    <name evidence="3" type="ORF">RRG08_017627</name>
</gene>
<dbReference type="InterPro" id="IPR002048">
    <property type="entry name" value="EF_hand_dom"/>
</dbReference>
<keyword evidence="4" id="KW-1185">Reference proteome</keyword>
<feature type="compositionally biased region" description="Basic and acidic residues" evidence="1">
    <location>
        <begin position="8"/>
        <end position="18"/>
    </location>
</feature>
<dbReference type="Proteomes" id="UP001283361">
    <property type="component" value="Unassembled WGS sequence"/>
</dbReference>
<feature type="compositionally biased region" description="Low complexity" evidence="1">
    <location>
        <begin position="223"/>
        <end position="236"/>
    </location>
</feature>
<dbReference type="PROSITE" id="PS00018">
    <property type="entry name" value="EF_HAND_1"/>
    <property type="match status" value="1"/>
</dbReference>